<dbReference type="InterPro" id="IPR016047">
    <property type="entry name" value="M23ase_b-sheet_dom"/>
</dbReference>
<evidence type="ECO:0000313" key="2">
    <source>
        <dbReference type="EMBL" id="ARJ04501.1"/>
    </source>
</evidence>
<dbReference type="Gene3D" id="2.70.70.10">
    <property type="entry name" value="Glucose Permease (Domain IIA)"/>
    <property type="match status" value="1"/>
</dbReference>
<protein>
    <recommendedName>
        <fullName evidence="1">M23ase beta-sheet core domain-containing protein</fullName>
    </recommendedName>
</protein>
<dbReference type="InterPro" id="IPR050570">
    <property type="entry name" value="Cell_wall_metabolism_enzyme"/>
</dbReference>
<proteinExistence type="predicted"/>
<dbReference type="KEGG" id="cphy:B5808_04125"/>
<dbReference type="STRING" id="1619308.B5808_04125"/>
<dbReference type="PANTHER" id="PTHR21666">
    <property type="entry name" value="PEPTIDASE-RELATED"/>
    <property type="match status" value="1"/>
</dbReference>
<sequence>MPLRRALLGALATAALVVAGAVALPGAAWADDYPTWDDVKNAQADEQAKQAEVTRIQGLLDGMRAEVAAAQALSQQRGEEYNRAQAAFDTAAYKADELETQAAEAQQRADASNRQAGQLAAQLGRAGNSDLTVSLLAGGGASGSGDLLYQLGTMSMLTSKTSQIYAQAEQDSNTAAALSAQAEIARAELEALAAEAQRLRDEAVSAQQAAESALAEQQNHEVELQTQLQVLTENRQATEADYQKGVEARAEAARQAMLAGLPTLPFIAASGWASPFPGGYSSDEYGMRVNPVSGAYLMHSGIDLVVSGGSCGVPVYAAAEGIVEYAGWNGGYGNFVEIDHGGGISTGYGHNTRLLVGVGAYVQPGQPIALAGTTGNSTGCHVHYEVRQNGSGINPRPFMQAVGIEFG</sequence>
<dbReference type="SUPFAM" id="SSF51261">
    <property type="entry name" value="Duplicated hybrid motif"/>
    <property type="match status" value="1"/>
</dbReference>
<keyword evidence="3" id="KW-1185">Reference proteome</keyword>
<dbReference type="Proteomes" id="UP000192775">
    <property type="component" value="Chromosome"/>
</dbReference>
<dbReference type="InterPro" id="IPR011055">
    <property type="entry name" value="Dup_hybrid_motif"/>
</dbReference>
<dbReference type="PROSITE" id="PS51318">
    <property type="entry name" value="TAT"/>
    <property type="match status" value="1"/>
</dbReference>
<dbReference type="PANTHER" id="PTHR21666:SF270">
    <property type="entry name" value="MUREIN HYDROLASE ACTIVATOR ENVC"/>
    <property type="match status" value="1"/>
</dbReference>
<dbReference type="CDD" id="cd12797">
    <property type="entry name" value="M23_peptidase"/>
    <property type="match status" value="1"/>
</dbReference>
<organism evidence="2 3">
    <name type="scientific">Cnuibacter physcomitrellae</name>
    <dbReference type="NCBI Taxonomy" id="1619308"/>
    <lineage>
        <taxon>Bacteria</taxon>
        <taxon>Bacillati</taxon>
        <taxon>Actinomycetota</taxon>
        <taxon>Actinomycetes</taxon>
        <taxon>Micrococcales</taxon>
        <taxon>Microbacteriaceae</taxon>
        <taxon>Cnuibacter</taxon>
    </lineage>
</organism>
<dbReference type="Pfam" id="PF01551">
    <property type="entry name" value="Peptidase_M23"/>
    <property type="match status" value="1"/>
</dbReference>
<evidence type="ECO:0000259" key="1">
    <source>
        <dbReference type="Pfam" id="PF01551"/>
    </source>
</evidence>
<dbReference type="EMBL" id="CP020715">
    <property type="protein sequence ID" value="ARJ04501.1"/>
    <property type="molecule type" value="Genomic_DNA"/>
</dbReference>
<reference evidence="2 3" key="1">
    <citation type="submission" date="2017-04" db="EMBL/GenBank/DDBJ databases">
        <authorList>
            <person name="Afonso C.L."/>
            <person name="Miller P.J."/>
            <person name="Scott M.A."/>
            <person name="Spackman E."/>
            <person name="Goraichik I."/>
            <person name="Dimitrov K.M."/>
            <person name="Suarez D.L."/>
            <person name="Swayne D.E."/>
        </authorList>
    </citation>
    <scope>NUCLEOTIDE SEQUENCE [LARGE SCALE GENOMIC DNA]</scope>
    <source>
        <strain evidence="3">XA(T)</strain>
    </source>
</reference>
<feature type="domain" description="M23ase beta-sheet core" evidence="1">
    <location>
        <begin position="298"/>
        <end position="395"/>
    </location>
</feature>
<name>A0A1X9LKP3_9MICO</name>
<accession>A0A1X9LKP3</accession>
<evidence type="ECO:0000313" key="3">
    <source>
        <dbReference type="Proteomes" id="UP000192775"/>
    </source>
</evidence>
<gene>
    <name evidence="2" type="ORF">B5808_04125</name>
</gene>
<dbReference type="InterPro" id="IPR006311">
    <property type="entry name" value="TAT_signal"/>
</dbReference>
<dbReference type="AlphaFoldDB" id="A0A1X9LKP3"/>
<dbReference type="RefSeq" id="WP_085018642.1">
    <property type="nucleotide sequence ID" value="NZ_BMHD01000001.1"/>
</dbReference>
<dbReference type="GO" id="GO:0004222">
    <property type="term" value="F:metalloendopeptidase activity"/>
    <property type="evidence" value="ECO:0007669"/>
    <property type="project" value="TreeGrafter"/>
</dbReference>